<protein>
    <submittedName>
        <fullName evidence="2">Uncharacterized protein</fullName>
    </submittedName>
</protein>
<keyword evidence="1" id="KW-0472">Membrane</keyword>
<feature type="transmembrane region" description="Helical" evidence="1">
    <location>
        <begin position="26"/>
        <end position="46"/>
    </location>
</feature>
<dbReference type="Gene3D" id="6.10.110.10">
    <property type="match status" value="1"/>
</dbReference>
<comment type="caution">
    <text evidence="2">The sequence shown here is derived from an EMBL/GenBank/DDBJ whole genome shotgun (WGS) entry which is preliminary data.</text>
</comment>
<keyword evidence="1" id="KW-0812">Transmembrane</keyword>
<evidence type="ECO:0000313" key="2">
    <source>
        <dbReference type="EMBL" id="KAK9511291.1"/>
    </source>
</evidence>
<proteinExistence type="predicted"/>
<keyword evidence="1" id="KW-1133">Transmembrane helix</keyword>
<reference evidence="2 3" key="1">
    <citation type="submission" date="2022-12" db="EMBL/GenBank/DDBJ databases">
        <title>Chromosome-level genome assembly of true bugs.</title>
        <authorList>
            <person name="Ma L."/>
            <person name="Li H."/>
        </authorList>
    </citation>
    <scope>NUCLEOTIDE SEQUENCE [LARGE SCALE GENOMIC DNA]</scope>
    <source>
        <strain evidence="2">Lab_2022b</strain>
    </source>
</reference>
<evidence type="ECO:0000313" key="3">
    <source>
        <dbReference type="Proteomes" id="UP001461498"/>
    </source>
</evidence>
<organism evidence="2 3">
    <name type="scientific">Rhynocoris fuscipes</name>
    <dbReference type="NCBI Taxonomy" id="488301"/>
    <lineage>
        <taxon>Eukaryota</taxon>
        <taxon>Metazoa</taxon>
        <taxon>Ecdysozoa</taxon>
        <taxon>Arthropoda</taxon>
        <taxon>Hexapoda</taxon>
        <taxon>Insecta</taxon>
        <taxon>Pterygota</taxon>
        <taxon>Neoptera</taxon>
        <taxon>Paraneoptera</taxon>
        <taxon>Hemiptera</taxon>
        <taxon>Heteroptera</taxon>
        <taxon>Panheteroptera</taxon>
        <taxon>Cimicomorpha</taxon>
        <taxon>Reduviidae</taxon>
        <taxon>Harpactorinae</taxon>
        <taxon>Harpactorini</taxon>
        <taxon>Rhynocoris</taxon>
    </lineage>
</organism>
<dbReference type="AlphaFoldDB" id="A0AAW1DKH8"/>
<evidence type="ECO:0000256" key="1">
    <source>
        <dbReference type="SAM" id="Phobius"/>
    </source>
</evidence>
<gene>
    <name evidence="2" type="ORF">O3M35_005871</name>
</gene>
<name>A0AAW1DKH8_9HEMI</name>
<accession>A0AAW1DKH8</accession>
<dbReference type="InterPro" id="IPR038213">
    <property type="entry name" value="IFI6/IFI27-like_sf"/>
</dbReference>
<dbReference type="Proteomes" id="UP001461498">
    <property type="component" value="Unassembled WGS sequence"/>
</dbReference>
<sequence>MGLLTWAAVTAVGGVALWIPPLAVPVAHFFGFSSGGIVGGTMAAAAQSYVGYISSSSVIAGLQSAAMLAPTP</sequence>
<dbReference type="EMBL" id="JAPXFL010000002">
    <property type="protein sequence ID" value="KAK9511291.1"/>
    <property type="molecule type" value="Genomic_DNA"/>
</dbReference>
<keyword evidence="3" id="KW-1185">Reference proteome</keyword>